<feature type="transmembrane region" description="Helical" evidence="1">
    <location>
        <begin position="53"/>
        <end position="73"/>
    </location>
</feature>
<evidence type="ECO:0000256" key="1">
    <source>
        <dbReference type="SAM" id="Phobius"/>
    </source>
</evidence>
<feature type="transmembrane region" description="Helical" evidence="1">
    <location>
        <begin position="20"/>
        <end position="41"/>
    </location>
</feature>
<feature type="transmembrane region" description="Helical" evidence="1">
    <location>
        <begin position="122"/>
        <end position="141"/>
    </location>
</feature>
<feature type="transmembrane region" description="Helical" evidence="1">
    <location>
        <begin position="178"/>
        <end position="202"/>
    </location>
</feature>
<dbReference type="InterPro" id="IPR031563">
    <property type="entry name" value="MOT1/MOT2"/>
</dbReference>
<organism evidence="2 3">
    <name type="scientific">Trichoglossum hirsutum</name>
    <dbReference type="NCBI Taxonomy" id="265104"/>
    <lineage>
        <taxon>Eukaryota</taxon>
        <taxon>Fungi</taxon>
        <taxon>Dikarya</taxon>
        <taxon>Ascomycota</taxon>
        <taxon>Pezizomycotina</taxon>
        <taxon>Geoglossomycetes</taxon>
        <taxon>Geoglossales</taxon>
        <taxon>Geoglossaceae</taxon>
        <taxon>Trichoglossum</taxon>
    </lineage>
</organism>
<dbReference type="AlphaFoldDB" id="A0A9P8L3P6"/>
<evidence type="ECO:0000313" key="3">
    <source>
        <dbReference type="Proteomes" id="UP000750711"/>
    </source>
</evidence>
<name>A0A9P8L3P6_9PEZI</name>
<keyword evidence="1" id="KW-1133">Transmembrane helix</keyword>
<protein>
    <recommendedName>
        <fullName evidence="4">Sulfate transporter</fullName>
    </recommendedName>
</protein>
<dbReference type="PANTHER" id="PTHR31970">
    <property type="match status" value="1"/>
</dbReference>
<comment type="caution">
    <text evidence="2">The sequence shown here is derived from an EMBL/GenBank/DDBJ whole genome shotgun (WGS) entry which is preliminary data.</text>
</comment>
<feature type="transmembrane region" description="Helical" evidence="1">
    <location>
        <begin position="94"/>
        <end position="116"/>
    </location>
</feature>
<evidence type="ECO:0008006" key="4">
    <source>
        <dbReference type="Google" id="ProtNLM"/>
    </source>
</evidence>
<feature type="transmembrane region" description="Helical" evidence="1">
    <location>
        <begin position="294"/>
        <end position="315"/>
    </location>
</feature>
<feature type="transmembrane region" description="Helical" evidence="1">
    <location>
        <begin position="153"/>
        <end position="172"/>
    </location>
</feature>
<dbReference type="Proteomes" id="UP000750711">
    <property type="component" value="Unassembled WGS sequence"/>
</dbReference>
<sequence>MSPHPQISRTHNLFHLRHGLLSEVSGALGDVGTLLPLLVALTLTSSVSLSSSLVFGGLANILTGLVFGVPLPVQPMKAIAAVAISQSFSPAATASAGLFVSGVVMVAAVTGALRWFAGVVPIPVVKGIQVGAGLSLVMSAGKTLQPLHLSRPWADNLIWSISAFILLCTTIRATRFPYALIIFLAGITLAAILTCIHPGGVLPAPRIWHPRVVIPLPEDIRNGVLMAGIGQLPLTTLNSIVAVEHLARDLLPEHPSPGITSLGISVGAANLVGCWFGSMPICHGSGGLAAQWRFGARSGTSVVILGLFKLVLGLVFGDSLVDLLTRFPKALLGVMVFAAGLELARAGQSLNHDARDLWEDAGNEEFGDQGVRESLIQGQMRRVGNKDLKDEERSERWMVMTTTMGALLAFRNDGVGFAAGMLTHWSFQLLKRWRTRSH</sequence>
<gene>
    <name evidence="2" type="ORF">GP486_006439</name>
</gene>
<keyword evidence="3" id="KW-1185">Reference proteome</keyword>
<dbReference type="Pfam" id="PF16983">
    <property type="entry name" value="MFS_MOT1"/>
    <property type="match status" value="2"/>
</dbReference>
<dbReference type="EMBL" id="JAGHQM010001448">
    <property type="protein sequence ID" value="KAH0555617.1"/>
    <property type="molecule type" value="Genomic_DNA"/>
</dbReference>
<proteinExistence type="predicted"/>
<reference evidence="2" key="1">
    <citation type="submission" date="2021-03" db="EMBL/GenBank/DDBJ databases">
        <title>Comparative genomics and phylogenomic investigation of the class Geoglossomycetes provide insights into ecological specialization and systematics.</title>
        <authorList>
            <person name="Melie T."/>
            <person name="Pirro S."/>
            <person name="Miller A.N."/>
            <person name="Quandt A."/>
        </authorList>
    </citation>
    <scope>NUCLEOTIDE SEQUENCE</scope>
    <source>
        <strain evidence="2">CAQ_001_2017</strain>
    </source>
</reference>
<evidence type="ECO:0000313" key="2">
    <source>
        <dbReference type="EMBL" id="KAH0555617.1"/>
    </source>
</evidence>
<dbReference type="GO" id="GO:0015098">
    <property type="term" value="F:molybdate ion transmembrane transporter activity"/>
    <property type="evidence" value="ECO:0007669"/>
    <property type="project" value="InterPro"/>
</dbReference>
<dbReference type="PANTHER" id="PTHR31970:SF9">
    <property type="entry name" value="MOLYBDATE TRANSPORTER 2"/>
    <property type="match status" value="1"/>
</dbReference>
<keyword evidence="1" id="KW-0812">Transmembrane</keyword>
<keyword evidence="1" id="KW-0472">Membrane</keyword>
<feature type="transmembrane region" description="Helical" evidence="1">
    <location>
        <begin position="262"/>
        <end position="282"/>
    </location>
</feature>
<accession>A0A9P8L3P6</accession>